<dbReference type="Gene3D" id="3.40.30.10">
    <property type="entry name" value="Glutaredoxin"/>
    <property type="match status" value="1"/>
</dbReference>
<evidence type="ECO:0000313" key="5">
    <source>
        <dbReference type="Proteomes" id="UP000774326"/>
    </source>
</evidence>
<dbReference type="Gene3D" id="3.10.20.90">
    <property type="entry name" value="Phosphatidylinositol 3-kinase Catalytic Subunit, Chain A, domain 1"/>
    <property type="match status" value="1"/>
</dbReference>
<dbReference type="PANTHER" id="PTHR23322:SF1">
    <property type="entry name" value="FAS-ASSOCIATED FACTOR 2"/>
    <property type="match status" value="1"/>
</dbReference>
<dbReference type="SUPFAM" id="SSF52833">
    <property type="entry name" value="Thioredoxin-like"/>
    <property type="match status" value="1"/>
</dbReference>
<sequence>MNHVNLTPSQRQTLTQYLSIVQSSDTQEALAILESTHWNLETALISHYETTPHANDRLNLISNSTSSQRNAVNDNVPSQAEASTFPGGFPGMSSSNIEREAINPAANNTTRSFSDVIQRYLPFLSSIDITSNIRNSDFATLETQSKVIYIIQWIIYVPVLITYQVSSILFVILVKCFPIIRRLAQNRLGRKSEPTGLNPVQTANEFISSFQRYYDRTGELDWFEGGYSNALYVAKRDARFLLCYLHSAEHDDADEFVKEILLNEQFKLLLKEHNVLLWAGDVEKSEGYQASNALEIMKYPSLVLLSLKTSTQETPSGTTTSSPKLSVVSRIQGLIPTEKVIRRLKTQIDKLQPTLITIRTERQQAELSRMIRQQQDQAYQESLAKDQARETAKQEELLKQQRKKGWLEWKLSQMKPECTTPGQFSRIAVRLPSGARIQRCFSKNEETLEDIYTWVELNLQELIAGNEPLQAIDSNVSGPAGSIEYQFGFNLNSIMPRVKIDCDATVPIGQCNGVSPNGNLVVEMLYQ</sequence>
<gene>
    <name evidence="4" type="ORF">WICPIJ_007360</name>
</gene>
<dbReference type="SMART" id="SM00594">
    <property type="entry name" value="UAS"/>
    <property type="match status" value="1"/>
</dbReference>
<feature type="domain" description="UBX" evidence="3">
    <location>
        <begin position="420"/>
        <end position="497"/>
    </location>
</feature>
<dbReference type="Pfam" id="PF00789">
    <property type="entry name" value="UBX"/>
    <property type="match status" value="1"/>
</dbReference>
<dbReference type="Proteomes" id="UP000774326">
    <property type="component" value="Unassembled WGS sequence"/>
</dbReference>
<dbReference type="InterPro" id="IPR001012">
    <property type="entry name" value="UBX_dom"/>
</dbReference>
<name>A0A9P8Q1Z6_WICPI</name>
<evidence type="ECO:0000259" key="3">
    <source>
        <dbReference type="PROSITE" id="PS50033"/>
    </source>
</evidence>
<dbReference type="SMART" id="SM00166">
    <property type="entry name" value="UBX"/>
    <property type="match status" value="1"/>
</dbReference>
<dbReference type="GO" id="GO:0036503">
    <property type="term" value="P:ERAD pathway"/>
    <property type="evidence" value="ECO:0007669"/>
    <property type="project" value="TreeGrafter"/>
</dbReference>
<dbReference type="InterPro" id="IPR006577">
    <property type="entry name" value="UAS"/>
</dbReference>
<comment type="caution">
    <text evidence="4">The sequence shown here is derived from an EMBL/GenBank/DDBJ whole genome shotgun (WGS) entry which is preliminary data.</text>
</comment>
<protein>
    <recommendedName>
        <fullName evidence="3">UBX domain-containing protein</fullName>
    </recommendedName>
</protein>
<dbReference type="InterPro" id="IPR050730">
    <property type="entry name" value="UBX_domain-protein"/>
</dbReference>
<dbReference type="GO" id="GO:0043130">
    <property type="term" value="F:ubiquitin binding"/>
    <property type="evidence" value="ECO:0007669"/>
    <property type="project" value="TreeGrafter"/>
</dbReference>
<evidence type="ECO:0000256" key="1">
    <source>
        <dbReference type="ARBA" id="ARBA00023054"/>
    </source>
</evidence>
<feature type="transmembrane region" description="Helical" evidence="2">
    <location>
        <begin position="153"/>
        <end position="180"/>
    </location>
</feature>
<proteinExistence type="predicted"/>
<keyword evidence="2" id="KW-0812">Transmembrane</keyword>
<dbReference type="CDD" id="cd01767">
    <property type="entry name" value="UBX"/>
    <property type="match status" value="1"/>
</dbReference>
<accession>A0A9P8Q1Z6</accession>
<keyword evidence="1" id="KW-0175">Coiled coil</keyword>
<dbReference type="PROSITE" id="PS50033">
    <property type="entry name" value="UBX"/>
    <property type="match status" value="1"/>
</dbReference>
<dbReference type="SUPFAM" id="SSF54236">
    <property type="entry name" value="Ubiquitin-like"/>
    <property type="match status" value="1"/>
</dbReference>
<dbReference type="AlphaFoldDB" id="A0A9P8Q1Z6"/>
<keyword evidence="5" id="KW-1185">Reference proteome</keyword>
<dbReference type="InterPro" id="IPR029071">
    <property type="entry name" value="Ubiquitin-like_domsf"/>
</dbReference>
<dbReference type="InterPro" id="IPR036249">
    <property type="entry name" value="Thioredoxin-like_sf"/>
</dbReference>
<dbReference type="Pfam" id="PF14555">
    <property type="entry name" value="UBA_4"/>
    <property type="match status" value="1"/>
</dbReference>
<dbReference type="Gene3D" id="1.10.8.10">
    <property type="entry name" value="DNA helicase RuvA subunit, C-terminal domain"/>
    <property type="match status" value="1"/>
</dbReference>
<reference evidence="4" key="2">
    <citation type="submission" date="2021-01" db="EMBL/GenBank/DDBJ databases">
        <authorList>
            <person name="Schikora-Tamarit M.A."/>
        </authorList>
    </citation>
    <scope>NUCLEOTIDE SEQUENCE</scope>
    <source>
        <strain evidence="4">CBS2887</strain>
    </source>
</reference>
<evidence type="ECO:0000256" key="2">
    <source>
        <dbReference type="SAM" id="Phobius"/>
    </source>
</evidence>
<dbReference type="EMBL" id="JAEUBG010004331">
    <property type="protein sequence ID" value="KAH3681672.1"/>
    <property type="molecule type" value="Genomic_DNA"/>
</dbReference>
<dbReference type="OrthoDB" id="1026733at2759"/>
<organism evidence="4 5">
    <name type="scientific">Wickerhamomyces pijperi</name>
    <name type="common">Yeast</name>
    <name type="synonym">Pichia pijperi</name>
    <dbReference type="NCBI Taxonomy" id="599730"/>
    <lineage>
        <taxon>Eukaryota</taxon>
        <taxon>Fungi</taxon>
        <taxon>Dikarya</taxon>
        <taxon>Ascomycota</taxon>
        <taxon>Saccharomycotina</taxon>
        <taxon>Saccharomycetes</taxon>
        <taxon>Phaffomycetales</taxon>
        <taxon>Wickerhamomycetaceae</taxon>
        <taxon>Wickerhamomyces</taxon>
    </lineage>
</organism>
<keyword evidence="2" id="KW-1133">Transmembrane helix</keyword>
<dbReference type="GO" id="GO:0005783">
    <property type="term" value="C:endoplasmic reticulum"/>
    <property type="evidence" value="ECO:0007669"/>
    <property type="project" value="TreeGrafter"/>
</dbReference>
<evidence type="ECO:0000313" key="4">
    <source>
        <dbReference type="EMBL" id="KAH3681672.1"/>
    </source>
</evidence>
<keyword evidence="2" id="KW-0472">Membrane</keyword>
<dbReference type="PANTHER" id="PTHR23322">
    <property type="entry name" value="FAS-ASSOCIATED PROTEIN"/>
    <property type="match status" value="1"/>
</dbReference>
<reference evidence="4" key="1">
    <citation type="journal article" date="2021" name="Open Biol.">
        <title>Shared evolutionary footprints suggest mitochondrial oxidative damage underlies multiple complex I losses in fungi.</title>
        <authorList>
            <person name="Schikora-Tamarit M.A."/>
            <person name="Marcet-Houben M."/>
            <person name="Nosek J."/>
            <person name="Gabaldon T."/>
        </authorList>
    </citation>
    <scope>NUCLEOTIDE SEQUENCE</scope>
    <source>
        <strain evidence="4">CBS2887</strain>
    </source>
</reference>